<feature type="non-terminal residue" evidence="1">
    <location>
        <position position="214"/>
    </location>
</feature>
<dbReference type="AlphaFoldDB" id="G4ZAQ0"/>
<feature type="non-terminal residue" evidence="1">
    <location>
        <position position="1"/>
    </location>
</feature>
<keyword evidence="2" id="KW-1185">Reference proteome</keyword>
<organism evidence="1 2">
    <name type="scientific">Phytophthora sojae (strain P6497)</name>
    <name type="common">Soybean stem and root rot agent</name>
    <name type="synonym">Phytophthora megasperma f. sp. glycines</name>
    <dbReference type="NCBI Taxonomy" id="1094619"/>
    <lineage>
        <taxon>Eukaryota</taxon>
        <taxon>Sar</taxon>
        <taxon>Stramenopiles</taxon>
        <taxon>Oomycota</taxon>
        <taxon>Peronosporomycetes</taxon>
        <taxon>Peronosporales</taxon>
        <taxon>Peronosporaceae</taxon>
        <taxon>Phytophthora</taxon>
    </lineage>
</organism>
<proteinExistence type="predicted"/>
<reference evidence="1 2" key="1">
    <citation type="journal article" date="2006" name="Science">
        <title>Phytophthora genome sequences uncover evolutionary origins and mechanisms of pathogenesis.</title>
        <authorList>
            <person name="Tyler B.M."/>
            <person name="Tripathy S."/>
            <person name="Zhang X."/>
            <person name="Dehal P."/>
            <person name="Jiang R.H."/>
            <person name="Aerts A."/>
            <person name="Arredondo F.D."/>
            <person name="Baxter L."/>
            <person name="Bensasson D."/>
            <person name="Beynon J.L."/>
            <person name="Chapman J."/>
            <person name="Damasceno C.M."/>
            <person name="Dorrance A.E."/>
            <person name="Dou D."/>
            <person name="Dickerman A.W."/>
            <person name="Dubchak I.L."/>
            <person name="Garbelotto M."/>
            <person name="Gijzen M."/>
            <person name="Gordon S.G."/>
            <person name="Govers F."/>
            <person name="Grunwald N.J."/>
            <person name="Huang W."/>
            <person name="Ivors K.L."/>
            <person name="Jones R.W."/>
            <person name="Kamoun S."/>
            <person name="Krampis K."/>
            <person name="Lamour K.H."/>
            <person name="Lee M.K."/>
            <person name="McDonald W.H."/>
            <person name="Medina M."/>
            <person name="Meijer H.J."/>
            <person name="Nordberg E.K."/>
            <person name="Maclean D.J."/>
            <person name="Ospina-Giraldo M.D."/>
            <person name="Morris P.F."/>
            <person name="Phuntumart V."/>
            <person name="Putnam N.H."/>
            <person name="Rash S."/>
            <person name="Rose J.K."/>
            <person name="Sakihama Y."/>
            <person name="Salamov A.A."/>
            <person name="Savidor A."/>
            <person name="Scheuring C.F."/>
            <person name="Smith B.M."/>
            <person name="Sobral B.W."/>
            <person name="Terry A."/>
            <person name="Torto-Alalibo T.A."/>
            <person name="Win J."/>
            <person name="Xu Z."/>
            <person name="Zhang H."/>
            <person name="Grigoriev I.V."/>
            <person name="Rokhsar D.S."/>
            <person name="Boore J.L."/>
        </authorList>
    </citation>
    <scope>NUCLEOTIDE SEQUENCE [LARGE SCALE GENOMIC DNA]</scope>
    <source>
        <strain evidence="1 2">P6497</strain>
    </source>
</reference>
<dbReference type="Proteomes" id="UP000002640">
    <property type="component" value="Unassembled WGS sequence"/>
</dbReference>
<evidence type="ECO:0000313" key="1">
    <source>
        <dbReference type="EMBL" id="EGZ19836.1"/>
    </source>
</evidence>
<protein>
    <submittedName>
        <fullName evidence="1">Uncharacterized protein</fullName>
    </submittedName>
</protein>
<dbReference type="KEGG" id="psoj:PHYSODRAFT_415690"/>
<dbReference type="GeneID" id="20651895"/>
<sequence>QQRDSYRSYLETHLADVLSEKKMCVFAVNRQSTFLTAVIPGTDVELGGHTDLIVLGAVVKTHPDMFGPCVESSKLAIEVKKTAKESDAFEAVSELITLSVLTCDPVTVLLTDLQSVWRFFWVGEKSDTHTVVYSALISDPDEAFAVMKKLIPPTERLFTRCKLRDMLPSVTGKSASGPIVDSIQRYYDVESMLGPDEEMARAVGDQIARGIPNL</sequence>
<dbReference type="InParanoid" id="G4ZAQ0"/>
<dbReference type="EMBL" id="JH159153">
    <property type="protein sequence ID" value="EGZ19836.1"/>
    <property type="molecule type" value="Genomic_DNA"/>
</dbReference>
<gene>
    <name evidence="1" type="ORF">PHYSODRAFT_415690</name>
</gene>
<name>G4ZAQ0_PHYSP</name>
<dbReference type="RefSeq" id="XP_009522553.1">
    <property type="nucleotide sequence ID" value="XM_009524258.1"/>
</dbReference>
<evidence type="ECO:0000313" key="2">
    <source>
        <dbReference type="Proteomes" id="UP000002640"/>
    </source>
</evidence>
<accession>G4ZAQ0</accession>